<reference evidence="1" key="2">
    <citation type="submission" date="2021-03" db="UniProtKB">
        <authorList>
            <consortium name="EnsemblPlants"/>
        </authorList>
    </citation>
    <scope>IDENTIFICATION</scope>
</reference>
<sequence length="100" mass="11411">MQTTQAILASDPYIGQLMVAQAQNEPEVQEDFDEEVEEKMEEVGLLIAMAAIILTWNLYHLLDDNLKLGWTIARRNSRRLCLFPRNLTGPSPYSNPLHRG</sequence>
<dbReference type="EnsemblPlants" id="evm.model.08.1698">
    <property type="protein sequence ID" value="cds.evm.model.08.1698"/>
    <property type="gene ID" value="evm.TU.08.1698"/>
</dbReference>
<name>A0A803Q9I1_CANSA</name>
<dbReference type="Gramene" id="evm.model.08.1698">
    <property type="protein sequence ID" value="cds.evm.model.08.1698"/>
    <property type="gene ID" value="evm.TU.08.1698"/>
</dbReference>
<proteinExistence type="predicted"/>
<protein>
    <submittedName>
        <fullName evidence="1">Uncharacterized protein</fullName>
    </submittedName>
</protein>
<dbReference type="EMBL" id="UZAU01000716">
    <property type="status" value="NOT_ANNOTATED_CDS"/>
    <property type="molecule type" value="Genomic_DNA"/>
</dbReference>
<evidence type="ECO:0000313" key="1">
    <source>
        <dbReference type="EnsemblPlants" id="cds.evm.model.08.1698"/>
    </source>
</evidence>
<organism evidence="1 2">
    <name type="scientific">Cannabis sativa</name>
    <name type="common">Hemp</name>
    <name type="synonym">Marijuana</name>
    <dbReference type="NCBI Taxonomy" id="3483"/>
    <lineage>
        <taxon>Eukaryota</taxon>
        <taxon>Viridiplantae</taxon>
        <taxon>Streptophyta</taxon>
        <taxon>Embryophyta</taxon>
        <taxon>Tracheophyta</taxon>
        <taxon>Spermatophyta</taxon>
        <taxon>Magnoliopsida</taxon>
        <taxon>eudicotyledons</taxon>
        <taxon>Gunneridae</taxon>
        <taxon>Pentapetalae</taxon>
        <taxon>rosids</taxon>
        <taxon>fabids</taxon>
        <taxon>Rosales</taxon>
        <taxon>Cannabaceae</taxon>
        <taxon>Cannabis</taxon>
    </lineage>
</organism>
<dbReference type="AlphaFoldDB" id="A0A803Q9I1"/>
<evidence type="ECO:0000313" key="2">
    <source>
        <dbReference type="Proteomes" id="UP000596661"/>
    </source>
</evidence>
<keyword evidence="2" id="KW-1185">Reference proteome</keyword>
<accession>A0A803Q9I1</accession>
<dbReference type="Proteomes" id="UP000596661">
    <property type="component" value="Chromosome 8"/>
</dbReference>
<reference evidence="1" key="1">
    <citation type="submission" date="2018-11" db="EMBL/GenBank/DDBJ databases">
        <authorList>
            <person name="Grassa J C."/>
        </authorList>
    </citation>
    <scope>NUCLEOTIDE SEQUENCE [LARGE SCALE GENOMIC DNA]</scope>
</reference>